<name>A0A101ML41_PENFR</name>
<proteinExistence type="predicted"/>
<evidence type="ECO:0000313" key="1">
    <source>
        <dbReference type="EMBL" id="KUM62580.1"/>
    </source>
</evidence>
<evidence type="ECO:0000313" key="2">
    <source>
        <dbReference type="Proteomes" id="UP000055045"/>
    </source>
</evidence>
<organism evidence="1 2">
    <name type="scientific">Penicillium freii</name>
    <dbReference type="NCBI Taxonomy" id="48697"/>
    <lineage>
        <taxon>Eukaryota</taxon>
        <taxon>Fungi</taxon>
        <taxon>Dikarya</taxon>
        <taxon>Ascomycota</taxon>
        <taxon>Pezizomycotina</taxon>
        <taxon>Eurotiomycetes</taxon>
        <taxon>Eurotiomycetidae</taxon>
        <taxon>Eurotiales</taxon>
        <taxon>Aspergillaceae</taxon>
        <taxon>Penicillium</taxon>
    </lineage>
</organism>
<gene>
    <name evidence="1" type="ORF">ACN42_g4518</name>
</gene>
<sequence length="113" mass="13296">MTALALHLLIPKALQSTMSTYYLCYSQQFIAWCLEFHFEACFTSLLLISQRVRGVVWWVGRVRWSRTLNSHHKPQIHGLAKSLRFQRKKRTSYLGHGTFHIHDCTCQGYHLMT</sequence>
<protein>
    <submittedName>
        <fullName evidence="1">Uncharacterized protein</fullName>
    </submittedName>
</protein>
<keyword evidence="2" id="KW-1185">Reference proteome</keyword>
<dbReference type="Proteomes" id="UP000055045">
    <property type="component" value="Unassembled WGS sequence"/>
</dbReference>
<comment type="caution">
    <text evidence="1">The sequence shown here is derived from an EMBL/GenBank/DDBJ whole genome shotgun (WGS) entry which is preliminary data.</text>
</comment>
<dbReference type="EMBL" id="LLXE01000096">
    <property type="protein sequence ID" value="KUM62580.1"/>
    <property type="molecule type" value="Genomic_DNA"/>
</dbReference>
<reference evidence="1 2" key="1">
    <citation type="submission" date="2015-10" db="EMBL/GenBank/DDBJ databases">
        <title>Genome sequencing of Penicillium freii.</title>
        <authorList>
            <person name="Nguyen H.D."/>
            <person name="Visagie C.M."/>
            <person name="Seifert K.A."/>
        </authorList>
    </citation>
    <scope>NUCLEOTIDE SEQUENCE [LARGE SCALE GENOMIC DNA]</scope>
    <source>
        <strain evidence="1 2">DAOM 242723</strain>
    </source>
</reference>
<accession>A0A101ML41</accession>
<dbReference type="AlphaFoldDB" id="A0A101ML41"/>